<dbReference type="PANTHER" id="PTHR31739:SF33">
    <property type="entry name" value="CIS-ABIENOL SYNTHASE, CHLOROPLASTIC"/>
    <property type="match status" value="1"/>
</dbReference>
<gene>
    <name evidence="8" type="primary">TPS6</name>
</gene>
<sequence>MLVAFNLKVVPYSGRGIQGSRETFPVNEIPMTSSTKSTMSGVKCSLNTSSENLRGKVDNSLVTIHPLDISSNLCMVDTLQSLGVDRYFQSEINTVLEDTYRLWKVKDIIFKDVSCCAMAFRLLRVKGYQVSSDELAPFAEQEVVRLQTSDFATILELYRASQERLYEDEDILEKLHDWSSNLLKQHLLNQNIPDHKLHKQVGYFLKNYHGILDRVAVRRSLDLYNINYYQIPEVADRFPNEDLLEFSRQDFNICQAQHQKELQQLHRWYADCRLDALNHGTDVVGFANFLTAAIFGEPEFSEARLAFAKTITLVTRMDDFFDHDGSTEESYKILDLVQEWEEKPAEEYGSKEVEILFTAVYNTVNNLAEKAYIEQGRCVKPLLIKLWVEILTSFKKELDSWTEETALTLDEYLSFSWVSIGCRICILSSLQFVGIKLTDEMVWSQECVDLCRHVSSVVRLLNDVQTFEKERLENTINSVDVQLAAHQGITEEEAIAKIKEMVEYHRRKLMQIVYKEGTVFGRECKDVFLRVCRIGYYLYSGDELTSPQQMKEDMKSLVYQPVTLNIVKQDAYK</sequence>
<evidence type="ECO:0000256" key="1">
    <source>
        <dbReference type="ARBA" id="ARBA00004721"/>
    </source>
</evidence>
<evidence type="ECO:0000256" key="4">
    <source>
        <dbReference type="ARBA" id="ARBA00022842"/>
    </source>
</evidence>
<dbReference type="SMR" id="A0A976XVE4"/>
<dbReference type="SUPFAM" id="SSF48239">
    <property type="entry name" value="Terpenoid cyclases/Protein prenyltransferases"/>
    <property type="match status" value="1"/>
</dbReference>
<protein>
    <submittedName>
        <fullName evidence="8">Labd-13(16),14-diene-9-ol synthase</fullName>
    </submittedName>
</protein>
<evidence type="ECO:0000259" key="6">
    <source>
        <dbReference type="Pfam" id="PF01397"/>
    </source>
</evidence>
<evidence type="ECO:0000256" key="5">
    <source>
        <dbReference type="ARBA" id="ARBA00023239"/>
    </source>
</evidence>
<dbReference type="Gene3D" id="1.10.600.10">
    <property type="entry name" value="Farnesyl Diphosphate Synthase"/>
    <property type="match status" value="1"/>
</dbReference>
<evidence type="ECO:0000313" key="8">
    <source>
        <dbReference type="EMBL" id="UVE15963.1"/>
    </source>
</evidence>
<proteinExistence type="evidence at transcript level"/>
<keyword evidence="5" id="KW-0456">Lyase</keyword>
<name>A0A976XVE4_LEOJA</name>
<dbReference type="GO" id="GO:0009686">
    <property type="term" value="P:gibberellin biosynthetic process"/>
    <property type="evidence" value="ECO:0007669"/>
    <property type="project" value="TreeGrafter"/>
</dbReference>
<dbReference type="SUPFAM" id="SSF48576">
    <property type="entry name" value="Terpenoid synthases"/>
    <property type="match status" value="1"/>
</dbReference>
<reference evidence="8" key="1">
    <citation type="journal article" date="2022" name="Plant Physiol.">
        <title>Diterpene synthases from Leonurus japonicus elucidate epoxy-bridge formation of spiro-labdane diterpenoids.</title>
        <authorList>
            <person name="Wang J."/>
            <person name="Mao Y."/>
            <person name="Ma Y."/>
            <person name="Yang J."/>
            <person name="Jin B."/>
            <person name="Lin H."/>
            <person name="Tang J."/>
            <person name="Zeng W."/>
            <person name="Zhao Y."/>
            <person name="Gao W."/>
            <person name="Peters R.J."/>
            <person name="Guo J."/>
            <person name="Cui G."/>
            <person name="Huang L."/>
        </authorList>
    </citation>
    <scope>NUCLEOTIDE SEQUENCE</scope>
</reference>
<dbReference type="GO" id="GO:0010333">
    <property type="term" value="F:terpene synthase activity"/>
    <property type="evidence" value="ECO:0007669"/>
    <property type="project" value="InterPro"/>
</dbReference>
<dbReference type="InterPro" id="IPR008930">
    <property type="entry name" value="Terpenoid_cyclase/PrenylTrfase"/>
</dbReference>
<evidence type="ECO:0000256" key="2">
    <source>
        <dbReference type="ARBA" id="ARBA00006333"/>
    </source>
</evidence>
<dbReference type="InterPro" id="IPR001906">
    <property type="entry name" value="Terpene_synth_N"/>
</dbReference>
<dbReference type="Pfam" id="PF01397">
    <property type="entry name" value="Terpene_synth"/>
    <property type="match status" value="1"/>
</dbReference>
<dbReference type="InterPro" id="IPR008949">
    <property type="entry name" value="Isoprenoid_synthase_dom_sf"/>
</dbReference>
<comment type="similarity">
    <text evidence="2">Belongs to the terpene synthase family.</text>
</comment>
<keyword evidence="4" id="KW-0460">Magnesium</keyword>
<dbReference type="Pfam" id="PF03936">
    <property type="entry name" value="Terpene_synth_C"/>
    <property type="match status" value="1"/>
</dbReference>
<dbReference type="InterPro" id="IPR036965">
    <property type="entry name" value="Terpene_synth_N_sf"/>
</dbReference>
<dbReference type="AlphaFoldDB" id="A0A976XVE4"/>
<dbReference type="EMBL" id="MZ557365">
    <property type="protein sequence ID" value="UVE15963.1"/>
    <property type="molecule type" value="mRNA"/>
</dbReference>
<dbReference type="InterPro" id="IPR050148">
    <property type="entry name" value="Terpene_synthase-like"/>
</dbReference>
<feature type="domain" description="Terpene synthase metal-binding" evidence="7">
    <location>
        <begin position="285"/>
        <end position="507"/>
    </location>
</feature>
<comment type="pathway">
    <text evidence="1">Secondary metabolite biosynthesis; terpenoid biosynthesis.</text>
</comment>
<keyword evidence="3" id="KW-0479">Metal-binding</keyword>
<organism evidence="8">
    <name type="scientific">Leonurus japonicus</name>
    <name type="common">Chinese motherwort</name>
    <name type="synonym">Leonurus artemisia</name>
    <dbReference type="NCBI Taxonomy" id="4138"/>
    <lineage>
        <taxon>Eukaryota</taxon>
        <taxon>Viridiplantae</taxon>
        <taxon>Streptophyta</taxon>
        <taxon>Embryophyta</taxon>
        <taxon>Tracheophyta</taxon>
        <taxon>Spermatophyta</taxon>
        <taxon>Magnoliopsida</taxon>
        <taxon>eudicotyledons</taxon>
        <taxon>Gunneridae</taxon>
        <taxon>Pentapetalae</taxon>
        <taxon>asterids</taxon>
        <taxon>lamiids</taxon>
        <taxon>Lamiales</taxon>
        <taxon>Lamiaceae</taxon>
        <taxon>Lamioideae</taxon>
        <taxon>Leonureae</taxon>
        <taxon>Leonurus</taxon>
    </lineage>
</organism>
<feature type="domain" description="Terpene synthase N-terminal" evidence="6">
    <location>
        <begin position="43"/>
        <end position="204"/>
    </location>
</feature>
<dbReference type="InterPro" id="IPR005630">
    <property type="entry name" value="Terpene_synthase_metal-bd"/>
</dbReference>
<dbReference type="GO" id="GO:0000287">
    <property type="term" value="F:magnesium ion binding"/>
    <property type="evidence" value="ECO:0007669"/>
    <property type="project" value="InterPro"/>
</dbReference>
<dbReference type="GO" id="GO:0009507">
    <property type="term" value="C:chloroplast"/>
    <property type="evidence" value="ECO:0007669"/>
    <property type="project" value="TreeGrafter"/>
</dbReference>
<evidence type="ECO:0000259" key="7">
    <source>
        <dbReference type="Pfam" id="PF03936"/>
    </source>
</evidence>
<evidence type="ECO:0000256" key="3">
    <source>
        <dbReference type="ARBA" id="ARBA00022723"/>
    </source>
</evidence>
<dbReference type="Gene3D" id="1.50.10.130">
    <property type="entry name" value="Terpene synthase, N-terminal domain"/>
    <property type="match status" value="1"/>
</dbReference>
<accession>A0A976XVE4</accession>
<dbReference type="PANTHER" id="PTHR31739">
    <property type="entry name" value="ENT-COPALYL DIPHOSPHATE SYNTHASE, CHLOROPLASTIC"/>
    <property type="match status" value="1"/>
</dbReference>